<reference evidence="4 7" key="2">
    <citation type="submission" date="2016-01" db="EMBL/GenBank/DDBJ databases">
        <title>The new phylogeny of the genus Mycobacterium.</title>
        <authorList>
            <person name="Tarcisio F."/>
            <person name="Conor M."/>
            <person name="Antonella G."/>
            <person name="Elisabetta G."/>
            <person name="Giulia F.S."/>
            <person name="Sara T."/>
            <person name="Anna F."/>
            <person name="Clotilde B."/>
            <person name="Roberto B."/>
            <person name="Veronica D.S."/>
            <person name="Fabio R."/>
            <person name="Monica P."/>
            <person name="Olivier J."/>
            <person name="Enrico T."/>
            <person name="Nicola S."/>
        </authorList>
    </citation>
    <scope>NUCLEOTIDE SEQUENCE [LARGE SCALE GENOMIC DNA]</scope>
    <source>
        <strain evidence="4 7">DSM 44160</strain>
    </source>
</reference>
<dbReference type="EMBL" id="MAEM01000020">
    <property type="protein sequence ID" value="OBS03952.1"/>
    <property type="molecule type" value="Genomic_DNA"/>
</dbReference>
<keyword evidence="7" id="KW-1185">Reference proteome</keyword>
<evidence type="ECO:0000313" key="3">
    <source>
        <dbReference type="EMBL" id="OBS03952.1"/>
    </source>
</evidence>
<name>A0A0Q2MK67_MYCGO</name>
<accession>A0A0Q2MK67</accession>
<dbReference type="Proteomes" id="UP000093757">
    <property type="component" value="Unassembled WGS sequence"/>
</dbReference>
<reference evidence="2 5" key="1">
    <citation type="submission" date="2015-10" db="EMBL/GenBank/DDBJ databases">
        <title>Mycobacterium gordonae draft genome assembly.</title>
        <authorList>
            <person name="Ustinova V."/>
            <person name="Smirnova T."/>
            <person name="Blagodatskikh K."/>
            <person name="Varlamov D."/>
            <person name="Larionova E."/>
            <person name="Chernousova L."/>
        </authorList>
    </citation>
    <scope>NUCLEOTIDE SEQUENCE [LARGE SCALE GENOMIC DNA]</scope>
    <source>
        <strain evidence="2 5">CTRI 14-8773</strain>
    </source>
</reference>
<dbReference type="RefSeq" id="WP_055576960.1">
    <property type="nucleotide sequence ID" value="NZ_JACKSU010000071.1"/>
</dbReference>
<evidence type="ECO:0000313" key="5">
    <source>
        <dbReference type="Proteomes" id="UP000051677"/>
    </source>
</evidence>
<feature type="region of interest" description="Disordered" evidence="1">
    <location>
        <begin position="1"/>
        <end position="39"/>
    </location>
</feature>
<dbReference type="EMBL" id="LKTM01000039">
    <property type="protein sequence ID" value="KQH80151.1"/>
    <property type="molecule type" value="Genomic_DNA"/>
</dbReference>
<proteinExistence type="predicted"/>
<dbReference type="EMBL" id="LQOY01000159">
    <property type="protein sequence ID" value="ORV77322.1"/>
    <property type="molecule type" value="Genomic_DNA"/>
</dbReference>
<organism evidence="2 5">
    <name type="scientific">Mycobacterium gordonae</name>
    <dbReference type="NCBI Taxonomy" id="1778"/>
    <lineage>
        <taxon>Bacteria</taxon>
        <taxon>Bacillati</taxon>
        <taxon>Actinomycetota</taxon>
        <taxon>Actinomycetes</taxon>
        <taxon>Mycobacteriales</taxon>
        <taxon>Mycobacteriaceae</taxon>
        <taxon>Mycobacterium</taxon>
    </lineage>
</organism>
<evidence type="ECO:0000256" key="1">
    <source>
        <dbReference type="SAM" id="MobiDB-lite"/>
    </source>
</evidence>
<evidence type="ECO:0000313" key="6">
    <source>
        <dbReference type="Proteomes" id="UP000093757"/>
    </source>
</evidence>
<reference evidence="3 6" key="3">
    <citation type="submission" date="2016-06" db="EMBL/GenBank/DDBJ databases">
        <authorList>
            <person name="Kjaerup R.B."/>
            <person name="Dalgaard T.S."/>
            <person name="Juul-Madsen H.R."/>
        </authorList>
    </citation>
    <scope>NUCLEOTIDE SEQUENCE [LARGE SCALE GENOMIC DNA]</scope>
    <source>
        <strain evidence="3 6">1245752.6</strain>
    </source>
</reference>
<evidence type="ECO:0000313" key="7">
    <source>
        <dbReference type="Proteomes" id="UP000193928"/>
    </source>
</evidence>
<dbReference type="Proteomes" id="UP000051677">
    <property type="component" value="Unassembled WGS sequence"/>
</dbReference>
<protein>
    <submittedName>
        <fullName evidence="2">Uncharacterized protein</fullName>
    </submittedName>
</protein>
<sequence length="70" mass="7494">MTNAEDVSPTEDKPEADVAEQQIPVDPTVDEAGLDPTDIANRSDAEANLADLIDQAISVPLSDDDQPLQY</sequence>
<gene>
    <name evidence="3" type="ORF">A9W98_06995</name>
    <name evidence="2" type="ORF">AO501_23050</name>
    <name evidence="4" type="ORF">AWC08_33055</name>
</gene>
<dbReference type="AlphaFoldDB" id="A0A0Q2MK67"/>
<dbReference type="Proteomes" id="UP000193928">
    <property type="component" value="Unassembled WGS sequence"/>
</dbReference>
<comment type="caution">
    <text evidence="2">The sequence shown here is derived from an EMBL/GenBank/DDBJ whole genome shotgun (WGS) entry which is preliminary data.</text>
</comment>
<dbReference type="OrthoDB" id="4631389at2"/>
<evidence type="ECO:0000313" key="2">
    <source>
        <dbReference type="EMBL" id="KQH80151.1"/>
    </source>
</evidence>
<evidence type="ECO:0000313" key="4">
    <source>
        <dbReference type="EMBL" id="ORV77322.1"/>
    </source>
</evidence>